<dbReference type="Pfam" id="PF05118">
    <property type="entry name" value="Asp_Arg_Hydrox"/>
    <property type="match status" value="1"/>
</dbReference>
<feature type="region of interest" description="Disordered" evidence="3">
    <location>
        <begin position="174"/>
        <end position="244"/>
    </location>
</feature>
<evidence type="ECO:0000256" key="2">
    <source>
        <dbReference type="SAM" id="Coils"/>
    </source>
</evidence>
<dbReference type="Gene3D" id="1.25.40.10">
    <property type="entry name" value="Tetratricopeptide repeat domain"/>
    <property type="match status" value="1"/>
</dbReference>
<keyword evidence="4" id="KW-0812">Transmembrane</keyword>
<keyword evidence="2" id="KW-0175">Coiled coil</keyword>
<feature type="coiled-coil region" evidence="2">
    <location>
        <begin position="311"/>
        <end position="338"/>
    </location>
</feature>
<comment type="similarity">
    <text evidence="1">Belongs to the aspartyl/asparaginyl beta-hydroxylase family.</text>
</comment>
<dbReference type="Gene3D" id="2.60.120.330">
    <property type="entry name" value="B-lactam Antibiotic, Isopenicillin N Synthase, Chain"/>
    <property type="match status" value="1"/>
</dbReference>
<dbReference type="GO" id="GO:0062101">
    <property type="term" value="F:peptidyl-aspartic acid 3-dioxygenase activity"/>
    <property type="evidence" value="ECO:0007669"/>
    <property type="project" value="InterPro"/>
</dbReference>
<dbReference type="PANTHER" id="PTHR12366:SF29">
    <property type="entry name" value="ASPARTYL BETA-HYDROXYLASE, ISOFORM L"/>
    <property type="match status" value="1"/>
</dbReference>
<dbReference type="SUPFAM" id="SSF48452">
    <property type="entry name" value="TPR-like"/>
    <property type="match status" value="1"/>
</dbReference>
<feature type="compositionally biased region" description="Polar residues" evidence="3">
    <location>
        <begin position="130"/>
        <end position="141"/>
    </location>
</feature>
<dbReference type="AlphaFoldDB" id="A0A0K8RNX2"/>
<name>A0A0K8RNX2_IXORI</name>
<proteinExistence type="evidence at transcript level"/>
<accession>A0A0K8RNX2</accession>
<dbReference type="SUPFAM" id="SSF51197">
    <property type="entry name" value="Clavaminate synthase-like"/>
    <property type="match status" value="1"/>
</dbReference>
<evidence type="ECO:0000259" key="5">
    <source>
        <dbReference type="Pfam" id="PF05118"/>
    </source>
</evidence>
<feature type="non-terminal residue" evidence="6">
    <location>
        <position position="1"/>
    </location>
</feature>
<protein>
    <submittedName>
        <fullName evidence="6">Putative aspartyl beta-hydroxylase</fullName>
    </submittedName>
</protein>
<dbReference type="GO" id="GO:0005783">
    <property type="term" value="C:endoplasmic reticulum"/>
    <property type="evidence" value="ECO:0007669"/>
    <property type="project" value="TreeGrafter"/>
</dbReference>
<dbReference type="InterPro" id="IPR007803">
    <property type="entry name" value="Asp/Arg/Pro-Hydrxlase"/>
</dbReference>
<evidence type="ECO:0000313" key="6">
    <source>
        <dbReference type="EMBL" id="JAA72775.1"/>
    </source>
</evidence>
<reference evidence="6" key="1">
    <citation type="submission" date="2012-12" db="EMBL/GenBank/DDBJ databases">
        <title>Identification and characterization of a phenylalanine ammonia-lyase gene family in Isatis indigotica Fort.</title>
        <authorList>
            <person name="Liu Q."/>
            <person name="Chen J."/>
            <person name="Zhou X."/>
            <person name="Di P."/>
            <person name="Xiao Y."/>
            <person name="Xuan H."/>
            <person name="Zhang L."/>
            <person name="Chen W."/>
        </authorList>
    </citation>
    <scope>NUCLEOTIDE SEQUENCE</scope>
    <source>
        <tissue evidence="6">Salivary gland</tissue>
    </source>
</reference>
<keyword evidence="4" id="KW-0472">Membrane</keyword>
<dbReference type="InterPro" id="IPR011990">
    <property type="entry name" value="TPR-like_helical_dom_sf"/>
</dbReference>
<evidence type="ECO:0000256" key="4">
    <source>
        <dbReference type="SAM" id="Phobius"/>
    </source>
</evidence>
<feature type="transmembrane region" description="Helical" evidence="4">
    <location>
        <begin position="65"/>
        <end position="85"/>
    </location>
</feature>
<feature type="compositionally biased region" description="Polar residues" evidence="3">
    <location>
        <begin position="222"/>
        <end position="235"/>
    </location>
</feature>
<organism evidence="6">
    <name type="scientific">Ixodes ricinus</name>
    <name type="common">Common tick</name>
    <name type="synonym">Acarus ricinus</name>
    <dbReference type="NCBI Taxonomy" id="34613"/>
    <lineage>
        <taxon>Eukaryota</taxon>
        <taxon>Metazoa</taxon>
        <taxon>Ecdysozoa</taxon>
        <taxon>Arthropoda</taxon>
        <taxon>Chelicerata</taxon>
        <taxon>Arachnida</taxon>
        <taxon>Acari</taxon>
        <taxon>Parasitiformes</taxon>
        <taxon>Ixodida</taxon>
        <taxon>Ixodoidea</taxon>
        <taxon>Ixodidae</taxon>
        <taxon>Ixodinae</taxon>
        <taxon>Ixodes</taxon>
    </lineage>
</organism>
<feature type="compositionally biased region" description="Polar residues" evidence="3">
    <location>
        <begin position="148"/>
        <end position="157"/>
    </location>
</feature>
<dbReference type="PANTHER" id="PTHR12366">
    <property type="entry name" value="ASPARTYL/ASPARAGINYL BETA-HYDROXYLASE"/>
    <property type="match status" value="1"/>
</dbReference>
<keyword evidence="4" id="KW-1133">Transmembrane helix</keyword>
<dbReference type="InterPro" id="IPR027443">
    <property type="entry name" value="IPNS-like_sf"/>
</dbReference>
<dbReference type="EMBL" id="GADI01001033">
    <property type="protein sequence ID" value="JAA72775.1"/>
    <property type="molecule type" value="mRNA"/>
</dbReference>
<feature type="domain" description="Aspartyl/asparaginy/proline hydroxylase" evidence="5">
    <location>
        <begin position="523"/>
        <end position="674"/>
    </location>
</feature>
<feature type="region of interest" description="Disordered" evidence="3">
    <location>
        <begin position="16"/>
        <end position="58"/>
    </location>
</feature>
<evidence type="ECO:0000256" key="3">
    <source>
        <dbReference type="SAM" id="MobiDB-lite"/>
    </source>
</evidence>
<evidence type="ECO:0000256" key="1">
    <source>
        <dbReference type="ARBA" id="ARBA00007730"/>
    </source>
</evidence>
<dbReference type="Pfam" id="PF13432">
    <property type="entry name" value="TPR_16"/>
    <property type="match status" value="1"/>
</dbReference>
<sequence>ITELFVIATMSDREVRARKKRKGALEKGAAELPSTSGKSSSQKHSDSELEDDSASSSEPSATAKVTFLIIFVALAITVGAVVIALRSAAPTSEIADETVLDDIQESLIFPQDEHELESENYATERDKSNDLQQSIENSNGNGDKRNFNTDSTQELQSSQHIVLETTSADTPHYFDTTHPGDGAEVTSEHTEKIAQATMEPEVPSSTESVTLAQTAPLKQEETAQGASQDATSASEGSLPLSDMPTSTLETMQVKPDFPEEESAVTNEYDEKIQDDLRDSEELLEKFPERALQRFKEILQAHPLSPRASYGKAQALEKLAELKKSNAMLEQAIQAYAEVMKLPQVPDELYLKAGNRSVDRMRFRGMLTRALKLQSEMSAKFPKNVGIKNQMAVSFLMIGRGQQAAELLEQVLKQDGNSGFAKVHYGFILKTERNDLPGAIKYMSEGIATREPGVIDGRFYFHLGDALARTGQSEKALSIYKEGVKEGLFYSVYQRSLYNVDGLKAQPWWDAKETPYTAAIRELERNWVDIKNEALSLMNDKGFQPESENLRDSGDWKQFEIYARGRRIEKNCRLAPKTCALIARMPDAAGCKRGQVKFSLMHPGTHVWAHTGPTNCRLRAHLGLVVPPRVRIRVANETREWKEGKVLVFDDSFEHEVWHEGDRFRLVLIVDFWHPELTAAQKASLSPI</sequence>
<feature type="compositionally biased region" description="Polar residues" evidence="3">
    <location>
        <begin position="203"/>
        <end position="213"/>
    </location>
</feature>
<dbReference type="InterPro" id="IPR039038">
    <property type="entry name" value="ASPH"/>
</dbReference>
<feature type="region of interest" description="Disordered" evidence="3">
    <location>
        <begin position="110"/>
        <end position="157"/>
    </location>
</feature>